<name>A0A382T974_9ZZZZ</name>
<evidence type="ECO:0000313" key="1">
    <source>
        <dbReference type="EMBL" id="SVD18037.1"/>
    </source>
</evidence>
<proteinExistence type="predicted"/>
<dbReference type="InterPro" id="IPR032675">
    <property type="entry name" value="LRR_dom_sf"/>
</dbReference>
<sequence>VKKILLSLLLIILVPSAESADKSLIGAIEKSGGLVLPWPGETESWEVEFHLRGRELTDEGLINVAALKTIIALNLRDTQITSAGLTHLKGLSKLKRLHLERTKIDDSGI</sequence>
<feature type="non-terminal residue" evidence="1">
    <location>
        <position position="109"/>
    </location>
</feature>
<dbReference type="AlphaFoldDB" id="A0A382T974"/>
<dbReference type="SUPFAM" id="SSF52047">
    <property type="entry name" value="RNI-like"/>
    <property type="match status" value="1"/>
</dbReference>
<dbReference type="Pfam" id="PF13516">
    <property type="entry name" value="LRR_6"/>
    <property type="match status" value="2"/>
</dbReference>
<gene>
    <name evidence="1" type="ORF">METZ01_LOCUS370891</name>
</gene>
<reference evidence="1" key="1">
    <citation type="submission" date="2018-05" db="EMBL/GenBank/DDBJ databases">
        <authorList>
            <person name="Lanie J.A."/>
            <person name="Ng W.-L."/>
            <person name="Kazmierczak K.M."/>
            <person name="Andrzejewski T.M."/>
            <person name="Davidsen T.M."/>
            <person name="Wayne K.J."/>
            <person name="Tettelin H."/>
            <person name="Glass J.I."/>
            <person name="Rusch D."/>
            <person name="Podicherti R."/>
            <person name="Tsui H.-C.T."/>
            <person name="Winkler M.E."/>
        </authorList>
    </citation>
    <scope>NUCLEOTIDE SEQUENCE</scope>
</reference>
<organism evidence="1">
    <name type="scientific">marine metagenome</name>
    <dbReference type="NCBI Taxonomy" id="408172"/>
    <lineage>
        <taxon>unclassified sequences</taxon>
        <taxon>metagenomes</taxon>
        <taxon>ecological metagenomes</taxon>
    </lineage>
</organism>
<dbReference type="Gene3D" id="3.80.10.10">
    <property type="entry name" value="Ribonuclease Inhibitor"/>
    <property type="match status" value="1"/>
</dbReference>
<dbReference type="EMBL" id="UINC01134473">
    <property type="protein sequence ID" value="SVD18037.1"/>
    <property type="molecule type" value="Genomic_DNA"/>
</dbReference>
<protein>
    <submittedName>
        <fullName evidence="1">Uncharacterized protein</fullName>
    </submittedName>
</protein>
<dbReference type="InterPro" id="IPR001611">
    <property type="entry name" value="Leu-rich_rpt"/>
</dbReference>
<accession>A0A382T974</accession>
<feature type="non-terminal residue" evidence="1">
    <location>
        <position position="1"/>
    </location>
</feature>